<reference evidence="1" key="1">
    <citation type="journal article" date="2022" name="bioRxiv">
        <title>Sequencing and chromosome-scale assembly of the giantPleurodeles waltlgenome.</title>
        <authorList>
            <person name="Brown T."/>
            <person name="Elewa A."/>
            <person name="Iarovenko S."/>
            <person name="Subramanian E."/>
            <person name="Araus A.J."/>
            <person name="Petzold A."/>
            <person name="Susuki M."/>
            <person name="Suzuki K.-i.T."/>
            <person name="Hayashi T."/>
            <person name="Toyoda A."/>
            <person name="Oliveira C."/>
            <person name="Osipova E."/>
            <person name="Leigh N.D."/>
            <person name="Simon A."/>
            <person name="Yun M.H."/>
        </authorList>
    </citation>
    <scope>NUCLEOTIDE SEQUENCE</scope>
    <source>
        <strain evidence="1">20211129_DDA</strain>
        <tissue evidence="1">Liver</tissue>
    </source>
</reference>
<evidence type="ECO:0000313" key="1">
    <source>
        <dbReference type="EMBL" id="KAJ1168531.1"/>
    </source>
</evidence>
<organism evidence="1 2">
    <name type="scientific">Pleurodeles waltl</name>
    <name type="common">Iberian ribbed newt</name>
    <dbReference type="NCBI Taxonomy" id="8319"/>
    <lineage>
        <taxon>Eukaryota</taxon>
        <taxon>Metazoa</taxon>
        <taxon>Chordata</taxon>
        <taxon>Craniata</taxon>
        <taxon>Vertebrata</taxon>
        <taxon>Euteleostomi</taxon>
        <taxon>Amphibia</taxon>
        <taxon>Batrachia</taxon>
        <taxon>Caudata</taxon>
        <taxon>Salamandroidea</taxon>
        <taxon>Salamandridae</taxon>
        <taxon>Pleurodelinae</taxon>
        <taxon>Pleurodeles</taxon>
    </lineage>
</organism>
<proteinExistence type="predicted"/>
<protein>
    <submittedName>
        <fullName evidence="1">Uncharacterized protein</fullName>
    </submittedName>
</protein>
<dbReference type="EMBL" id="JANPWB010000007">
    <property type="protein sequence ID" value="KAJ1168531.1"/>
    <property type="molecule type" value="Genomic_DNA"/>
</dbReference>
<comment type="caution">
    <text evidence="1">The sequence shown here is derived from an EMBL/GenBank/DDBJ whole genome shotgun (WGS) entry which is preliminary data.</text>
</comment>
<gene>
    <name evidence="1" type="ORF">NDU88_000454</name>
</gene>
<sequence length="96" mass="10691">MPTVSVPLTLMPTSHCFSSVLRYTMPWTALIPPASPPSQYPVPDMTPLVPLRDAIPENKSCKETQLLIEEEAFHNRLHDVCGPDSDPLDLPCWGYS</sequence>
<accession>A0AAV7SX15</accession>
<name>A0AAV7SX15_PLEWA</name>
<evidence type="ECO:0000313" key="2">
    <source>
        <dbReference type="Proteomes" id="UP001066276"/>
    </source>
</evidence>
<dbReference type="Proteomes" id="UP001066276">
    <property type="component" value="Chromosome 4_1"/>
</dbReference>
<dbReference type="AlphaFoldDB" id="A0AAV7SX15"/>
<keyword evidence="2" id="KW-1185">Reference proteome</keyword>